<dbReference type="PANTHER" id="PTHR12480:SF6">
    <property type="entry name" value="2-OXOGLUTARATE AND IRON-DEPENDENT OXYGENASE JMJD4"/>
    <property type="match status" value="1"/>
</dbReference>
<feature type="compositionally biased region" description="Polar residues" evidence="2">
    <location>
        <begin position="364"/>
        <end position="375"/>
    </location>
</feature>
<dbReference type="SMART" id="SM00558">
    <property type="entry name" value="JmjC"/>
    <property type="match status" value="1"/>
</dbReference>
<dbReference type="Gene3D" id="2.60.120.650">
    <property type="entry name" value="Cupin"/>
    <property type="match status" value="1"/>
</dbReference>
<dbReference type="GO" id="GO:0016706">
    <property type="term" value="F:2-oxoglutarate-dependent dioxygenase activity"/>
    <property type="evidence" value="ECO:0007669"/>
    <property type="project" value="TreeGrafter"/>
</dbReference>
<feature type="domain" description="JmjC" evidence="3">
    <location>
        <begin position="133"/>
        <end position="302"/>
    </location>
</feature>
<gene>
    <name evidence="4" type="ORF">CYMTET_51762</name>
</gene>
<evidence type="ECO:0000256" key="1">
    <source>
        <dbReference type="ARBA" id="ARBA00006801"/>
    </source>
</evidence>
<dbReference type="SUPFAM" id="SSF51197">
    <property type="entry name" value="Clavaminate synthase-like"/>
    <property type="match status" value="1"/>
</dbReference>
<dbReference type="InterPro" id="IPR041667">
    <property type="entry name" value="Cupin_8"/>
</dbReference>
<dbReference type="AlphaFoldDB" id="A0AAE0ETD3"/>
<sequence>MIDSVITTINMTTPSQCSEVPVVDAMDLSPAEFKERFMLANRPVLLKGLTTRWQAIRDWVTDQGSPDLPFLRQRFGQSVVPVTDCKRTNRKLEMTLNEYLTWWEAHHTNTPADESLPATDTPALLYLKDWNFTQEFPEYEAYTTPEHFSPDWLNAYWDRPGAGETEGEDDEQCSGNHRFVYMGPAGTWTPLHADVLRSHSWSANICGKKRWILFPPPQEALLKGADGRFPVDVYEAMAEPSRFPQLSKASPVEVSQGPGDVIFVPSGWWHQVHNLEPTISVNHNWLNGGNISWAWEHLTQEMHGVKSGLFDEDDRDDDELCQQLLHRKAGMDQPHFAKFVAYSAVLDIEQNSTLGTGNAPAAGSTEQGQPHTLDQTGAEVQKEMMKRVSRVVSLLIGQGTGSAALLQQCLKRLEDAGADNVEISPAQEKSDDTRMPVKRQRVQGE</sequence>
<protein>
    <recommendedName>
        <fullName evidence="3">JmjC domain-containing protein</fullName>
    </recommendedName>
</protein>
<dbReference type="Proteomes" id="UP001190700">
    <property type="component" value="Unassembled WGS sequence"/>
</dbReference>
<dbReference type="GO" id="GO:0043565">
    <property type="term" value="F:sequence-specific DNA binding"/>
    <property type="evidence" value="ECO:0007669"/>
    <property type="project" value="TreeGrafter"/>
</dbReference>
<evidence type="ECO:0000259" key="3">
    <source>
        <dbReference type="PROSITE" id="PS51184"/>
    </source>
</evidence>
<dbReference type="PANTHER" id="PTHR12480">
    <property type="entry name" value="ARGININE DEMETHYLASE AND LYSYL-HYDROXYLASE JMJD"/>
    <property type="match status" value="1"/>
</dbReference>
<dbReference type="PROSITE" id="PS51184">
    <property type="entry name" value="JMJC"/>
    <property type="match status" value="1"/>
</dbReference>
<dbReference type="InterPro" id="IPR050910">
    <property type="entry name" value="JMJD6_ArgDemeth/LysHydrox"/>
</dbReference>
<dbReference type="Pfam" id="PF13621">
    <property type="entry name" value="Cupin_8"/>
    <property type="match status" value="1"/>
</dbReference>
<organism evidence="4 5">
    <name type="scientific">Cymbomonas tetramitiformis</name>
    <dbReference type="NCBI Taxonomy" id="36881"/>
    <lineage>
        <taxon>Eukaryota</taxon>
        <taxon>Viridiplantae</taxon>
        <taxon>Chlorophyta</taxon>
        <taxon>Pyramimonadophyceae</taxon>
        <taxon>Pyramimonadales</taxon>
        <taxon>Pyramimonadaceae</taxon>
        <taxon>Cymbomonas</taxon>
    </lineage>
</organism>
<dbReference type="InterPro" id="IPR003347">
    <property type="entry name" value="JmjC_dom"/>
</dbReference>
<feature type="compositionally biased region" description="Basic residues" evidence="2">
    <location>
        <begin position="436"/>
        <end position="445"/>
    </location>
</feature>
<evidence type="ECO:0000313" key="4">
    <source>
        <dbReference type="EMBL" id="KAK3238210.1"/>
    </source>
</evidence>
<dbReference type="GO" id="GO:0045905">
    <property type="term" value="P:positive regulation of translational termination"/>
    <property type="evidence" value="ECO:0007669"/>
    <property type="project" value="TreeGrafter"/>
</dbReference>
<evidence type="ECO:0000256" key="2">
    <source>
        <dbReference type="SAM" id="MobiDB-lite"/>
    </source>
</evidence>
<accession>A0AAE0ETD3</accession>
<comment type="similarity">
    <text evidence="1">Belongs to the JARID1 histone demethylase family.</text>
</comment>
<dbReference type="EMBL" id="LGRX02034300">
    <property type="protein sequence ID" value="KAK3238210.1"/>
    <property type="molecule type" value="Genomic_DNA"/>
</dbReference>
<name>A0AAE0ETD3_9CHLO</name>
<reference evidence="4 5" key="1">
    <citation type="journal article" date="2015" name="Genome Biol. Evol.">
        <title>Comparative Genomics of a Bacterivorous Green Alga Reveals Evolutionary Causalities and Consequences of Phago-Mixotrophic Mode of Nutrition.</title>
        <authorList>
            <person name="Burns J.A."/>
            <person name="Paasch A."/>
            <person name="Narechania A."/>
            <person name="Kim E."/>
        </authorList>
    </citation>
    <scope>NUCLEOTIDE SEQUENCE [LARGE SCALE GENOMIC DNA]</scope>
    <source>
        <strain evidence="4 5">PLY_AMNH</strain>
    </source>
</reference>
<keyword evidence="5" id="KW-1185">Reference proteome</keyword>
<feature type="region of interest" description="Disordered" evidence="2">
    <location>
        <begin position="356"/>
        <end position="376"/>
    </location>
</feature>
<feature type="region of interest" description="Disordered" evidence="2">
    <location>
        <begin position="421"/>
        <end position="445"/>
    </location>
</feature>
<dbReference type="GO" id="GO:0005737">
    <property type="term" value="C:cytoplasm"/>
    <property type="evidence" value="ECO:0007669"/>
    <property type="project" value="TreeGrafter"/>
</dbReference>
<comment type="caution">
    <text evidence="4">The sequence shown here is derived from an EMBL/GenBank/DDBJ whole genome shotgun (WGS) entry which is preliminary data.</text>
</comment>
<proteinExistence type="inferred from homology"/>
<dbReference type="GO" id="GO:0005634">
    <property type="term" value="C:nucleus"/>
    <property type="evidence" value="ECO:0007669"/>
    <property type="project" value="TreeGrafter"/>
</dbReference>
<evidence type="ECO:0000313" key="5">
    <source>
        <dbReference type="Proteomes" id="UP001190700"/>
    </source>
</evidence>